<evidence type="ECO:0000256" key="1">
    <source>
        <dbReference type="ARBA" id="ARBA00022801"/>
    </source>
</evidence>
<evidence type="ECO:0000259" key="2">
    <source>
        <dbReference type="Pfam" id="PF01738"/>
    </source>
</evidence>
<proteinExistence type="predicted"/>
<organism evidence="3 4">
    <name type="scientific">Pseudacidovorax intermedius</name>
    <dbReference type="NCBI Taxonomy" id="433924"/>
    <lineage>
        <taxon>Bacteria</taxon>
        <taxon>Pseudomonadati</taxon>
        <taxon>Pseudomonadota</taxon>
        <taxon>Betaproteobacteria</taxon>
        <taxon>Burkholderiales</taxon>
        <taxon>Comamonadaceae</taxon>
        <taxon>Pseudacidovorax</taxon>
    </lineage>
</organism>
<evidence type="ECO:0000313" key="3">
    <source>
        <dbReference type="EMBL" id="KTT14478.1"/>
    </source>
</evidence>
<dbReference type="Pfam" id="PF01738">
    <property type="entry name" value="DLH"/>
    <property type="match status" value="1"/>
</dbReference>
<dbReference type="PANTHER" id="PTHR22946:SF9">
    <property type="entry name" value="POLYKETIDE TRANSFERASE AF380"/>
    <property type="match status" value="1"/>
</dbReference>
<reference evidence="3 4" key="1">
    <citation type="journal article" date="2016" name="Front. Microbiol.">
        <title>Genomic Resource of Rice Seed Associated Bacteria.</title>
        <authorList>
            <person name="Midha S."/>
            <person name="Bansal K."/>
            <person name="Sharma S."/>
            <person name="Kumar N."/>
            <person name="Patil P.P."/>
            <person name="Chaudhry V."/>
            <person name="Patil P.B."/>
        </authorList>
    </citation>
    <scope>NUCLEOTIDE SEQUENCE [LARGE SCALE GENOMIC DNA]</scope>
    <source>
        <strain evidence="3 4">NS331</strain>
    </source>
</reference>
<name>A0A147GLR9_9BURK</name>
<protein>
    <recommendedName>
        <fullName evidence="2">Dienelactone hydrolase domain-containing protein</fullName>
    </recommendedName>
</protein>
<dbReference type="SUPFAM" id="SSF53474">
    <property type="entry name" value="alpha/beta-Hydrolases"/>
    <property type="match status" value="1"/>
</dbReference>
<dbReference type="Proteomes" id="UP000072741">
    <property type="component" value="Unassembled WGS sequence"/>
</dbReference>
<dbReference type="GO" id="GO:0052689">
    <property type="term" value="F:carboxylic ester hydrolase activity"/>
    <property type="evidence" value="ECO:0007669"/>
    <property type="project" value="UniProtKB-ARBA"/>
</dbReference>
<dbReference type="EMBL" id="LDSL01000188">
    <property type="protein sequence ID" value="KTT14478.1"/>
    <property type="molecule type" value="Genomic_DNA"/>
</dbReference>
<dbReference type="InterPro" id="IPR050261">
    <property type="entry name" value="FrsA_esterase"/>
</dbReference>
<keyword evidence="1" id="KW-0378">Hydrolase</keyword>
<dbReference type="InterPro" id="IPR002925">
    <property type="entry name" value="Dienelactn_hydro"/>
</dbReference>
<sequence>MASPYARHVERVATPWTDDAGRPQTLEMVVYRPRGTGPFPTVLMNHGSTGMGRDPALFGLTWASPEIGEYFAARGWQVLFPQRRGRGGSDGVYDEGFSADRAQGYSCDAGSATAGFDRAMQDLEVVLAHVQTRPDVDARRLLVGGVSRGGILAVALAGAHPERFEGVVNFVGGWIGQGCKTAPTINPALMQRGAAFEGPMLWLYGDQDPYYRLSHSRANFDAFLQAGGRGEFLSFRPPAGMNGHMIFLSPGLWSEALDNYLARVDRR</sequence>
<evidence type="ECO:0000313" key="4">
    <source>
        <dbReference type="Proteomes" id="UP000072741"/>
    </source>
</evidence>
<accession>A0A147GLR9</accession>
<dbReference type="Gene3D" id="3.40.50.1820">
    <property type="entry name" value="alpha/beta hydrolase"/>
    <property type="match status" value="1"/>
</dbReference>
<feature type="domain" description="Dienelactone hydrolase" evidence="2">
    <location>
        <begin position="56"/>
        <end position="215"/>
    </location>
</feature>
<dbReference type="AlphaFoldDB" id="A0A147GLR9"/>
<dbReference type="InterPro" id="IPR029058">
    <property type="entry name" value="AB_hydrolase_fold"/>
</dbReference>
<keyword evidence="4" id="KW-1185">Reference proteome</keyword>
<comment type="caution">
    <text evidence="3">The sequence shown here is derived from an EMBL/GenBank/DDBJ whole genome shotgun (WGS) entry which is preliminary data.</text>
</comment>
<gene>
    <name evidence="3" type="ORF">NS331_23755</name>
</gene>
<dbReference type="PANTHER" id="PTHR22946">
    <property type="entry name" value="DIENELACTONE HYDROLASE DOMAIN-CONTAINING PROTEIN-RELATED"/>
    <property type="match status" value="1"/>
</dbReference>